<proteinExistence type="predicted"/>
<protein>
    <submittedName>
        <fullName evidence="2">Uncharacterized protein</fullName>
    </submittedName>
</protein>
<evidence type="ECO:0000256" key="1">
    <source>
        <dbReference type="SAM" id="MobiDB-lite"/>
    </source>
</evidence>
<reference evidence="2" key="2">
    <citation type="submission" date="2020-05" db="UniProtKB">
        <authorList>
            <consortium name="EnsemblMetazoa"/>
        </authorList>
    </citation>
    <scope>IDENTIFICATION</scope>
    <source>
        <strain evidence="2">maculatus3</strain>
    </source>
</reference>
<keyword evidence="3" id="KW-1185">Reference proteome</keyword>
<evidence type="ECO:0000313" key="2">
    <source>
        <dbReference type="EnsemblMetazoa" id="AMAM005139-PA"/>
    </source>
</evidence>
<feature type="region of interest" description="Disordered" evidence="1">
    <location>
        <begin position="128"/>
        <end position="151"/>
    </location>
</feature>
<reference evidence="3" key="1">
    <citation type="submission" date="2013-09" db="EMBL/GenBank/DDBJ databases">
        <title>The Genome Sequence of Anopheles maculatus species B.</title>
        <authorList>
            <consortium name="The Broad Institute Genomics Platform"/>
            <person name="Neafsey D.E."/>
            <person name="Besansky N."/>
            <person name="Howell P."/>
            <person name="Walton C."/>
            <person name="Young S.K."/>
            <person name="Zeng Q."/>
            <person name="Gargeya S."/>
            <person name="Fitzgerald M."/>
            <person name="Haas B."/>
            <person name="Abouelleil A."/>
            <person name="Allen A.W."/>
            <person name="Alvarado L."/>
            <person name="Arachchi H.M."/>
            <person name="Berlin A.M."/>
            <person name="Chapman S.B."/>
            <person name="Gainer-Dewar J."/>
            <person name="Goldberg J."/>
            <person name="Griggs A."/>
            <person name="Gujja S."/>
            <person name="Hansen M."/>
            <person name="Howarth C."/>
            <person name="Imamovic A."/>
            <person name="Ireland A."/>
            <person name="Larimer J."/>
            <person name="McCowan C."/>
            <person name="Murphy C."/>
            <person name="Pearson M."/>
            <person name="Poon T.W."/>
            <person name="Priest M."/>
            <person name="Roberts A."/>
            <person name="Saif S."/>
            <person name="Shea T."/>
            <person name="Sisk P."/>
            <person name="Sykes S."/>
            <person name="Wortman J."/>
            <person name="Nusbaum C."/>
            <person name="Birren B."/>
        </authorList>
    </citation>
    <scope>NUCLEOTIDE SEQUENCE [LARGE SCALE GENOMIC DNA]</scope>
    <source>
        <strain evidence="3">maculatus3</strain>
    </source>
</reference>
<organism evidence="2 3">
    <name type="scientific">Anopheles maculatus</name>
    <dbReference type="NCBI Taxonomy" id="74869"/>
    <lineage>
        <taxon>Eukaryota</taxon>
        <taxon>Metazoa</taxon>
        <taxon>Ecdysozoa</taxon>
        <taxon>Arthropoda</taxon>
        <taxon>Hexapoda</taxon>
        <taxon>Insecta</taxon>
        <taxon>Pterygota</taxon>
        <taxon>Neoptera</taxon>
        <taxon>Endopterygota</taxon>
        <taxon>Diptera</taxon>
        <taxon>Nematocera</taxon>
        <taxon>Culicoidea</taxon>
        <taxon>Culicidae</taxon>
        <taxon>Anophelinae</taxon>
        <taxon>Anopheles</taxon>
        <taxon>Anopheles maculatus group</taxon>
    </lineage>
</organism>
<dbReference type="Proteomes" id="UP000075901">
    <property type="component" value="Unassembled WGS sequence"/>
</dbReference>
<accession>A0A182SEG5</accession>
<dbReference type="AlphaFoldDB" id="A0A182SEG5"/>
<dbReference type="EnsemblMetazoa" id="AMAM005139-RA">
    <property type="protein sequence ID" value="AMAM005139-PA"/>
    <property type="gene ID" value="AMAM005139"/>
</dbReference>
<feature type="region of interest" description="Disordered" evidence="1">
    <location>
        <begin position="57"/>
        <end position="83"/>
    </location>
</feature>
<sequence>MRIPCPIRTARIPYDSDSSLSLSDTAQHDDDDDTNEAAHHSIAFVSIEDDNVSQPLQQEQENTPLSEDFAPVASSTQNRSPLYRRRSTQLTELQSQPVATQDPLLLSGTSTTTIPPFHAIVPCESGSTHVFTPTNKQPTASTQSQSQPTSSIIPPFQVVNTNPDVPAVTTIDSSPVSSRASFVVKQEALSQLSADTSGYENEVQYVPNPDNLIVLSDSPEQSLINFSDFNKSIDSINTRVIGILARQDNERTENEHYLSCTEPTTSNSSLEGRSRLSVKVEPEADRAISPPRIGPYIAFEAPRKTRHRQALATVPLAATTTPYIWSQNSHMMFLHRFYIQSVRYSSIPTTWSHSGMFQANPLTVHFNPYSAGLFSVPVCDQQACLLLMGMSAGTGSGTEALLAALAHVGKFRYGSKEPAREYYRLSITEKVLYLFFATIPPCPQDGGLVMYPKRKSSLPADGDEMWLEPFHYYAHMKPNKRQRSTDENVFSLEIMTMD</sequence>
<feature type="region of interest" description="Disordered" evidence="1">
    <location>
        <begin position="1"/>
        <end position="34"/>
    </location>
</feature>
<feature type="compositionally biased region" description="Low complexity" evidence="1">
    <location>
        <begin position="137"/>
        <end position="151"/>
    </location>
</feature>
<evidence type="ECO:0000313" key="3">
    <source>
        <dbReference type="Proteomes" id="UP000075901"/>
    </source>
</evidence>
<feature type="compositionally biased region" description="Low complexity" evidence="1">
    <location>
        <begin position="15"/>
        <end position="24"/>
    </location>
</feature>
<dbReference type="VEuPathDB" id="VectorBase:AMAM005139"/>
<name>A0A182SEG5_9DIPT</name>